<dbReference type="GO" id="GO:0042555">
    <property type="term" value="C:MCM complex"/>
    <property type="evidence" value="ECO:0007669"/>
    <property type="project" value="UniProtKB-UniRule"/>
</dbReference>
<evidence type="ECO:0000256" key="12">
    <source>
        <dbReference type="RuleBase" id="RU368064"/>
    </source>
</evidence>
<dbReference type="Gene3D" id="1.20.58.870">
    <property type="match status" value="1"/>
</dbReference>
<dbReference type="PRINTS" id="PR01662">
    <property type="entry name" value="MCMPROTEIN6"/>
</dbReference>
<dbReference type="InterPro" id="IPR027417">
    <property type="entry name" value="P-loop_NTPase"/>
</dbReference>
<evidence type="ECO:0000256" key="10">
    <source>
        <dbReference type="ARBA" id="ARBA00023306"/>
    </source>
</evidence>
<evidence type="ECO:0000256" key="2">
    <source>
        <dbReference type="ARBA" id="ARBA00008010"/>
    </source>
</evidence>
<reference evidence="15" key="1">
    <citation type="journal article" date="2018" name="Nat. Microbiol.">
        <title>Leveraging single-cell genomics to expand the fungal tree of life.</title>
        <authorList>
            <person name="Ahrendt S.R."/>
            <person name="Quandt C.A."/>
            <person name="Ciobanu D."/>
            <person name="Clum A."/>
            <person name="Salamov A."/>
            <person name="Andreopoulos B."/>
            <person name="Cheng J.F."/>
            <person name="Woyke T."/>
            <person name="Pelin A."/>
            <person name="Henrissat B."/>
            <person name="Reynolds N.K."/>
            <person name="Benny G.L."/>
            <person name="Smith M.E."/>
            <person name="James T.Y."/>
            <person name="Grigoriev I.V."/>
        </authorList>
    </citation>
    <scope>NUCLEOTIDE SEQUENCE [LARGE SCALE GENOMIC DNA]</scope>
    <source>
        <strain evidence="15">Benny S71-1</strain>
    </source>
</reference>
<sequence length="727" mass="81366">MHVPEYLQLAGKGIQLAAQPERQLNIGFYNLPLQSRIRELRTDRIGKLVCVSGTVTRTSQVRPELLRGVFRCKQCFAIVQGEVEQQFKYTEPKMCQAPMCNNATDWELLLEQSTFVDWQKLRVQENSTEIPAGSMPRSLDVILRDEVVEMAKPGDRCVFTGTLIVVPDVGQLSVPGAKAESRREAGPGRGREGYTSEGITGLKALGVRDLTYRLAFLACSVQSTEAKDRGKEIGTDPAIIEEDQEKLLEAFTQDEINDLKRMVSMEQHIYSKLVNSLAPTVYGHEDVKKGLLLQLMGGVHKVTPEGIHLRGDINICVVGDPSTSKSQFLRYIVGFSPRAVFTSGKASSAAGLTASVVKDEETGEFTIEAGALMLADNGICAIDEFDKMDVADQVAIHEAMEQQTISIAKAGVQATLNARTSILAAANPIGGRYDRKLTLKQNISLSAPIMSRFDLFFVVLDDCNETADYNIARHIVNVHRLRDAAVQPEFSTAQLRRYIRFARTFRPKITDASRQLLWELYRNLRQADAQAGQRRAYRITVRQLESLIRLSEALARVHCDEEVQPKYVREAFRLLQRSIIQVESDDIYLMEGGEEATQGVLQPEAAITGSSWIIDRETFERARNAIVSYLRQSEVNPDEEAKHRSEVVLWYLEEILDELSNEEALEHARKMVERIITHLVKRDNVLIELQPQLHDMSMDDGGAASSSSSSQDPILMVHPSYVTDEVL</sequence>
<keyword evidence="7 11" id="KW-0067">ATP-binding</keyword>
<evidence type="ECO:0000256" key="6">
    <source>
        <dbReference type="ARBA" id="ARBA00022806"/>
    </source>
</evidence>
<dbReference type="InterPro" id="IPR018525">
    <property type="entry name" value="MCM_CS"/>
</dbReference>
<comment type="similarity">
    <text evidence="2 11">Belongs to the MCM family.</text>
</comment>
<dbReference type="EMBL" id="KZ989246">
    <property type="protein sequence ID" value="RKP27227.1"/>
    <property type="molecule type" value="Genomic_DNA"/>
</dbReference>
<dbReference type="CDD" id="cd17757">
    <property type="entry name" value="MCM6"/>
    <property type="match status" value="1"/>
</dbReference>
<dbReference type="Pfam" id="PF00493">
    <property type="entry name" value="MCM"/>
    <property type="match status" value="1"/>
</dbReference>
<feature type="domain" description="MCM C-terminal AAA(+) ATPase" evidence="13">
    <location>
        <begin position="269"/>
        <end position="475"/>
    </location>
</feature>
<keyword evidence="3 12" id="KW-0235">DNA replication</keyword>
<dbReference type="Gene3D" id="3.40.50.300">
    <property type="entry name" value="P-loop containing nucleotide triphosphate hydrolases"/>
    <property type="match status" value="1"/>
</dbReference>
<dbReference type="InterPro" id="IPR012340">
    <property type="entry name" value="NA-bd_OB-fold"/>
</dbReference>
<dbReference type="InterPro" id="IPR041562">
    <property type="entry name" value="MCM_lid"/>
</dbReference>
<dbReference type="FunFam" id="2.20.28.10:FF:000003">
    <property type="entry name" value="DNA helicase"/>
    <property type="match status" value="1"/>
</dbReference>
<dbReference type="Gene3D" id="2.20.28.10">
    <property type="match status" value="1"/>
</dbReference>
<evidence type="ECO:0000256" key="8">
    <source>
        <dbReference type="ARBA" id="ARBA00023125"/>
    </source>
</evidence>
<dbReference type="Pfam" id="PF17207">
    <property type="entry name" value="MCM_OB"/>
    <property type="match status" value="1"/>
</dbReference>
<evidence type="ECO:0000256" key="11">
    <source>
        <dbReference type="RuleBase" id="RU004070"/>
    </source>
</evidence>
<dbReference type="SMART" id="SM00350">
    <property type="entry name" value="MCM"/>
    <property type="match status" value="1"/>
</dbReference>
<keyword evidence="4 11" id="KW-0547">Nucleotide-binding</keyword>
<keyword evidence="6 12" id="KW-0347">Helicase</keyword>
<keyword evidence="9" id="KW-0539">Nucleus</keyword>
<evidence type="ECO:0000259" key="13">
    <source>
        <dbReference type="PROSITE" id="PS50051"/>
    </source>
</evidence>
<evidence type="ECO:0000256" key="1">
    <source>
        <dbReference type="ARBA" id="ARBA00004123"/>
    </source>
</evidence>
<dbReference type="GO" id="GO:0031261">
    <property type="term" value="C:DNA replication preinitiation complex"/>
    <property type="evidence" value="ECO:0007669"/>
    <property type="project" value="UniProtKB-ARBA"/>
</dbReference>
<dbReference type="SUPFAM" id="SSF52540">
    <property type="entry name" value="P-loop containing nucleoside triphosphate hydrolases"/>
    <property type="match status" value="1"/>
</dbReference>
<evidence type="ECO:0000256" key="5">
    <source>
        <dbReference type="ARBA" id="ARBA00022801"/>
    </source>
</evidence>
<dbReference type="GO" id="GO:0097373">
    <property type="term" value="C:MCM core complex"/>
    <property type="evidence" value="ECO:0007669"/>
    <property type="project" value="UniProtKB-ARBA"/>
</dbReference>
<dbReference type="InterPro" id="IPR008049">
    <property type="entry name" value="MCM6"/>
</dbReference>
<comment type="function">
    <text evidence="12">Acts as component of the MCM2-7 complex (MCM complex) which is the replicative helicase essential for 'once per cell cycle' DNA replication initiation and elongation in eukaryotic cells. The active ATPase sites in the MCM2-7 ring are formed through the interaction surfaces of two neighboring subunits such that a critical structure of a conserved arginine finger motif is provided in trans relative to the ATP-binding site of the Walker A box of the adjacent subunit. The six ATPase active sites, however, are likely to contribute differentially to the complex helicase activity.</text>
</comment>
<dbReference type="GO" id="GO:0016787">
    <property type="term" value="F:hydrolase activity"/>
    <property type="evidence" value="ECO:0007669"/>
    <property type="project" value="UniProtKB-KW"/>
</dbReference>
<protein>
    <recommendedName>
        <fullName evidence="12">DNA replication licensing factor MCM6</fullName>
        <ecNumber evidence="12">3.6.4.12</ecNumber>
    </recommendedName>
</protein>
<organism evidence="14 15">
    <name type="scientific">Syncephalis pseudoplumigaleata</name>
    <dbReference type="NCBI Taxonomy" id="1712513"/>
    <lineage>
        <taxon>Eukaryota</taxon>
        <taxon>Fungi</taxon>
        <taxon>Fungi incertae sedis</taxon>
        <taxon>Zoopagomycota</taxon>
        <taxon>Zoopagomycotina</taxon>
        <taxon>Zoopagomycetes</taxon>
        <taxon>Zoopagales</taxon>
        <taxon>Piptocephalidaceae</taxon>
        <taxon>Syncephalis</taxon>
    </lineage>
</organism>
<dbReference type="Proteomes" id="UP000278143">
    <property type="component" value="Unassembled WGS sequence"/>
</dbReference>
<dbReference type="PANTHER" id="PTHR11630:SF43">
    <property type="entry name" value="DNA REPLICATION LICENSING FACTOR MCM6"/>
    <property type="match status" value="1"/>
</dbReference>
<keyword evidence="10 12" id="KW-0131">Cell cycle</keyword>
<dbReference type="GO" id="GO:0043596">
    <property type="term" value="C:nuclear replication fork"/>
    <property type="evidence" value="ECO:0007669"/>
    <property type="project" value="UniProtKB-ARBA"/>
</dbReference>
<dbReference type="InterPro" id="IPR033762">
    <property type="entry name" value="MCM_OB"/>
</dbReference>
<dbReference type="Pfam" id="PF17855">
    <property type="entry name" value="MCM_lid"/>
    <property type="match status" value="1"/>
</dbReference>
<name>A0A4P9Z3U1_9FUNG</name>
<comment type="subunit">
    <text evidence="12">Component of the MCM2-7 complex.</text>
</comment>
<dbReference type="EC" id="3.6.4.12" evidence="12"/>
<dbReference type="GO" id="GO:0005656">
    <property type="term" value="C:nuclear pre-replicative complex"/>
    <property type="evidence" value="ECO:0007669"/>
    <property type="project" value="UniProtKB-ARBA"/>
</dbReference>
<dbReference type="InterPro" id="IPR041024">
    <property type="entry name" value="Mcm6_C"/>
</dbReference>
<evidence type="ECO:0000256" key="3">
    <source>
        <dbReference type="ARBA" id="ARBA00022705"/>
    </source>
</evidence>
<evidence type="ECO:0000256" key="4">
    <source>
        <dbReference type="ARBA" id="ARBA00022741"/>
    </source>
</evidence>
<dbReference type="Gene3D" id="2.40.50.140">
    <property type="entry name" value="Nucleic acid-binding proteins"/>
    <property type="match status" value="1"/>
</dbReference>
<dbReference type="PANTHER" id="PTHR11630">
    <property type="entry name" value="DNA REPLICATION LICENSING FACTOR MCM FAMILY MEMBER"/>
    <property type="match status" value="1"/>
</dbReference>
<keyword evidence="15" id="KW-1185">Reference proteome</keyword>
<keyword evidence="5 12" id="KW-0378">Hydrolase</keyword>
<dbReference type="PROSITE" id="PS50051">
    <property type="entry name" value="MCM_2"/>
    <property type="match status" value="1"/>
</dbReference>
<dbReference type="AlphaFoldDB" id="A0A4P9Z3U1"/>
<evidence type="ECO:0000313" key="15">
    <source>
        <dbReference type="Proteomes" id="UP000278143"/>
    </source>
</evidence>
<dbReference type="Pfam" id="PF18263">
    <property type="entry name" value="WHD_MCM6"/>
    <property type="match status" value="1"/>
</dbReference>
<dbReference type="PRINTS" id="PR01657">
    <property type="entry name" value="MCMFAMILY"/>
</dbReference>
<evidence type="ECO:0000313" key="14">
    <source>
        <dbReference type="EMBL" id="RKP27227.1"/>
    </source>
</evidence>
<gene>
    <name evidence="14" type="ORF">SYNPS1DRAFT_21196</name>
</gene>
<dbReference type="GO" id="GO:0005524">
    <property type="term" value="F:ATP binding"/>
    <property type="evidence" value="ECO:0007669"/>
    <property type="project" value="UniProtKB-UniRule"/>
</dbReference>
<dbReference type="FunFam" id="3.40.50.300:FF:000115">
    <property type="entry name" value="DNA helicase"/>
    <property type="match status" value="1"/>
</dbReference>
<comment type="catalytic activity">
    <reaction evidence="12">
        <text>ATP + H2O = ADP + phosphate + H(+)</text>
        <dbReference type="Rhea" id="RHEA:13065"/>
        <dbReference type="ChEBI" id="CHEBI:15377"/>
        <dbReference type="ChEBI" id="CHEBI:15378"/>
        <dbReference type="ChEBI" id="CHEBI:30616"/>
        <dbReference type="ChEBI" id="CHEBI:43474"/>
        <dbReference type="ChEBI" id="CHEBI:456216"/>
        <dbReference type="EC" id="3.6.4.12"/>
    </reaction>
</comment>
<dbReference type="GO" id="GO:0006270">
    <property type="term" value="P:DNA replication initiation"/>
    <property type="evidence" value="ECO:0007669"/>
    <property type="project" value="UniProtKB-UniRule"/>
</dbReference>
<dbReference type="PROSITE" id="PS00847">
    <property type="entry name" value="MCM_1"/>
    <property type="match status" value="1"/>
</dbReference>
<dbReference type="GO" id="GO:1902969">
    <property type="term" value="P:mitotic DNA replication"/>
    <property type="evidence" value="ECO:0007669"/>
    <property type="project" value="TreeGrafter"/>
</dbReference>
<dbReference type="InterPro" id="IPR001208">
    <property type="entry name" value="MCM_dom"/>
</dbReference>
<comment type="subcellular location">
    <subcellularLocation>
        <location evidence="1 12">Nucleus</location>
    </subcellularLocation>
</comment>
<dbReference type="SUPFAM" id="SSF50249">
    <property type="entry name" value="Nucleic acid-binding proteins"/>
    <property type="match status" value="1"/>
</dbReference>
<dbReference type="GO" id="GO:0006279">
    <property type="term" value="P:premeiotic DNA replication"/>
    <property type="evidence" value="ECO:0007669"/>
    <property type="project" value="UniProtKB-ARBA"/>
</dbReference>
<evidence type="ECO:0000256" key="7">
    <source>
        <dbReference type="ARBA" id="ARBA00022840"/>
    </source>
</evidence>
<dbReference type="InterPro" id="IPR031327">
    <property type="entry name" value="MCM"/>
</dbReference>
<dbReference type="GO" id="GO:0000727">
    <property type="term" value="P:double-strand break repair via break-induced replication"/>
    <property type="evidence" value="ECO:0007669"/>
    <property type="project" value="TreeGrafter"/>
</dbReference>
<keyword evidence="8 11" id="KW-0238">DNA-binding</keyword>
<dbReference type="GO" id="GO:0003697">
    <property type="term" value="F:single-stranded DNA binding"/>
    <property type="evidence" value="ECO:0007669"/>
    <property type="project" value="TreeGrafter"/>
</dbReference>
<proteinExistence type="inferred from homology"/>
<dbReference type="OrthoDB" id="1744952at2759"/>
<evidence type="ECO:0000256" key="9">
    <source>
        <dbReference type="ARBA" id="ARBA00023242"/>
    </source>
</evidence>
<dbReference type="GO" id="GO:1990518">
    <property type="term" value="F:single-stranded 3'-5' DNA helicase activity"/>
    <property type="evidence" value="ECO:0007669"/>
    <property type="project" value="TreeGrafter"/>
</dbReference>
<accession>A0A4P9Z3U1</accession>